<sequence length="113" mass="12764">MAADVALDLGRWKPRRKQQYERTDNEGYADNTEAKVKTSKRKDEALDRLARQLRHVEAFENGDRKDVMNERREGRKGERTSDYSATRGRGGGMTIDMSPTPNSADGGADYIAK</sequence>
<dbReference type="AlphaFoldDB" id="A0AAD5RE31"/>
<dbReference type="EMBL" id="JAHQIW010007486">
    <property type="protein sequence ID" value="KAJ1374770.1"/>
    <property type="molecule type" value="Genomic_DNA"/>
</dbReference>
<reference evidence="2" key="1">
    <citation type="submission" date="2021-06" db="EMBL/GenBank/DDBJ databases">
        <title>Parelaphostrongylus tenuis whole genome reference sequence.</title>
        <authorList>
            <person name="Garwood T.J."/>
            <person name="Larsen P.A."/>
            <person name="Fountain-Jones N.M."/>
            <person name="Garbe J.R."/>
            <person name="Macchietto M.G."/>
            <person name="Kania S.A."/>
            <person name="Gerhold R.W."/>
            <person name="Richards J.E."/>
            <person name="Wolf T.M."/>
        </authorList>
    </citation>
    <scope>NUCLEOTIDE SEQUENCE</scope>
    <source>
        <strain evidence="2">MNPRO001-30</strain>
        <tissue evidence="2">Meninges</tissue>
    </source>
</reference>
<evidence type="ECO:0000256" key="1">
    <source>
        <dbReference type="SAM" id="MobiDB-lite"/>
    </source>
</evidence>
<feature type="region of interest" description="Disordered" evidence="1">
    <location>
        <begin position="1"/>
        <end position="43"/>
    </location>
</feature>
<proteinExistence type="predicted"/>
<feature type="region of interest" description="Disordered" evidence="1">
    <location>
        <begin position="60"/>
        <end position="113"/>
    </location>
</feature>
<organism evidence="2 3">
    <name type="scientific">Parelaphostrongylus tenuis</name>
    <name type="common">Meningeal worm</name>
    <dbReference type="NCBI Taxonomy" id="148309"/>
    <lineage>
        <taxon>Eukaryota</taxon>
        <taxon>Metazoa</taxon>
        <taxon>Ecdysozoa</taxon>
        <taxon>Nematoda</taxon>
        <taxon>Chromadorea</taxon>
        <taxon>Rhabditida</taxon>
        <taxon>Rhabditina</taxon>
        <taxon>Rhabditomorpha</taxon>
        <taxon>Strongyloidea</taxon>
        <taxon>Metastrongylidae</taxon>
        <taxon>Parelaphostrongylus</taxon>
    </lineage>
</organism>
<evidence type="ECO:0000313" key="2">
    <source>
        <dbReference type="EMBL" id="KAJ1374770.1"/>
    </source>
</evidence>
<accession>A0AAD5RE31</accession>
<keyword evidence="3" id="KW-1185">Reference proteome</keyword>
<gene>
    <name evidence="2" type="ORF">KIN20_037533</name>
</gene>
<evidence type="ECO:0000313" key="3">
    <source>
        <dbReference type="Proteomes" id="UP001196413"/>
    </source>
</evidence>
<feature type="compositionally biased region" description="Basic and acidic residues" evidence="1">
    <location>
        <begin position="32"/>
        <end position="43"/>
    </location>
</feature>
<feature type="compositionally biased region" description="Basic and acidic residues" evidence="1">
    <location>
        <begin position="60"/>
        <end position="81"/>
    </location>
</feature>
<comment type="caution">
    <text evidence="2">The sequence shown here is derived from an EMBL/GenBank/DDBJ whole genome shotgun (WGS) entry which is preliminary data.</text>
</comment>
<name>A0AAD5RE31_PARTN</name>
<protein>
    <submittedName>
        <fullName evidence="2">Uncharacterized protein</fullName>
    </submittedName>
</protein>
<dbReference type="Proteomes" id="UP001196413">
    <property type="component" value="Unassembled WGS sequence"/>
</dbReference>